<dbReference type="Pfam" id="PF12697">
    <property type="entry name" value="Abhydrolase_6"/>
    <property type="match status" value="1"/>
</dbReference>
<dbReference type="Gene3D" id="3.40.50.1820">
    <property type="entry name" value="alpha/beta hydrolase"/>
    <property type="match status" value="1"/>
</dbReference>
<feature type="domain" description="AB hydrolase-1" evidence="2">
    <location>
        <begin position="125"/>
        <end position="372"/>
    </location>
</feature>
<gene>
    <name evidence="3" type="ORF">E3N88_44416</name>
</gene>
<evidence type="ECO:0000259" key="2">
    <source>
        <dbReference type="Pfam" id="PF12697"/>
    </source>
</evidence>
<dbReference type="PANTHER" id="PTHR45763">
    <property type="entry name" value="HYDROLASE, ALPHA/BETA FOLD FAMILY PROTEIN, EXPRESSED-RELATED"/>
    <property type="match status" value="1"/>
</dbReference>
<keyword evidence="1" id="KW-0812">Transmembrane</keyword>
<dbReference type="OrthoDB" id="294702at2759"/>
<dbReference type="PANTHER" id="PTHR45763:SF21">
    <property type="entry name" value="ALPHA_BETA-HYDROLASES SUPERFAMILY PROTEIN"/>
    <property type="match status" value="1"/>
</dbReference>
<name>A0A5N6LC40_9ASTR</name>
<comment type="caution">
    <text evidence="3">The sequence shown here is derived from an EMBL/GenBank/DDBJ whole genome shotgun (WGS) entry which is preliminary data.</text>
</comment>
<dbReference type="InterPro" id="IPR029058">
    <property type="entry name" value="AB_hydrolase_fold"/>
</dbReference>
<evidence type="ECO:0000313" key="4">
    <source>
        <dbReference type="Proteomes" id="UP000326396"/>
    </source>
</evidence>
<sequence length="387" mass="44437">MQQGSHHHLCLQLPITIITTTSSNQPPSCCGVKRRTRNMGFWLEVGHGNVEKKRRNTTMIVKIAVAVVGGFLGWVYMRIKPPPSKICGSLGGPPVTSPRVRLNDGRHLSYREWGVSKDEAKYKVIVSHGFNSSKDLQLPLSQELIEELQIYVLFFDRAGYGESDPHPKRTIKSEAFDIQELADKLQIGPKFYVIGLSMGAYAIWRASLIVPFVNYWWPCLPADLAKESFGLLLAQDRWTFRVAHYAPWLFQWWMNQKLFPSLSMLAGIMDMFSQSDLEFLKNLPPNSDDNQEKIRQQGDYESLYRDTMAGYGKWEFDPFDITNPWPDNNGAAHIWQGYEDKIIPYKINRFLSEKLPFVRYHEVPGRGHFLAFQDGICDEIFRALLVG</sequence>
<reference evidence="3 4" key="1">
    <citation type="submission" date="2019-05" db="EMBL/GenBank/DDBJ databases">
        <title>Mikania micrantha, genome provides insights into the molecular mechanism of rapid growth.</title>
        <authorList>
            <person name="Liu B."/>
        </authorList>
    </citation>
    <scope>NUCLEOTIDE SEQUENCE [LARGE SCALE GENOMIC DNA]</scope>
    <source>
        <strain evidence="3">NLD-2019</strain>
        <tissue evidence="3">Leaf</tissue>
    </source>
</reference>
<evidence type="ECO:0000256" key="1">
    <source>
        <dbReference type="SAM" id="Phobius"/>
    </source>
</evidence>
<keyword evidence="1" id="KW-1133">Transmembrane helix</keyword>
<dbReference type="InterPro" id="IPR000073">
    <property type="entry name" value="AB_hydrolase_1"/>
</dbReference>
<feature type="transmembrane region" description="Helical" evidence="1">
    <location>
        <begin position="59"/>
        <end position="77"/>
    </location>
</feature>
<protein>
    <recommendedName>
        <fullName evidence="2">AB hydrolase-1 domain-containing protein</fullName>
    </recommendedName>
</protein>
<evidence type="ECO:0000313" key="3">
    <source>
        <dbReference type="EMBL" id="KAD0351778.1"/>
    </source>
</evidence>
<dbReference type="AlphaFoldDB" id="A0A5N6LC40"/>
<dbReference type="FunFam" id="3.40.50.1820:FF:000270">
    <property type="entry name" value="Alpha/beta-Hydrolases superfamily protein"/>
    <property type="match status" value="1"/>
</dbReference>
<proteinExistence type="predicted"/>
<dbReference type="Proteomes" id="UP000326396">
    <property type="component" value="Unassembled WGS sequence"/>
</dbReference>
<dbReference type="GO" id="GO:0016787">
    <property type="term" value="F:hydrolase activity"/>
    <property type="evidence" value="ECO:0007669"/>
    <property type="project" value="UniProtKB-ARBA"/>
</dbReference>
<dbReference type="SUPFAM" id="SSF53474">
    <property type="entry name" value="alpha/beta-Hydrolases"/>
    <property type="match status" value="1"/>
</dbReference>
<keyword evidence="4" id="KW-1185">Reference proteome</keyword>
<dbReference type="EMBL" id="SZYD01001753">
    <property type="protein sequence ID" value="KAD0351778.1"/>
    <property type="molecule type" value="Genomic_DNA"/>
</dbReference>
<organism evidence="3 4">
    <name type="scientific">Mikania micrantha</name>
    <name type="common">bitter vine</name>
    <dbReference type="NCBI Taxonomy" id="192012"/>
    <lineage>
        <taxon>Eukaryota</taxon>
        <taxon>Viridiplantae</taxon>
        <taxon>Streptophyta</taxon>
        <taxon>Embryophyta</taxon>
        <taxon>Tracheophyta</taxon>
        <taxon>Spermatophyta</taxon>
        <taxon>Magnoliopsida</taxon>
        <taxon>eudicotyledons</taxon>
        <taxon>Gunneridae</taxon>
        <taxon>Pentapetalae</taxon>
        <taxon>asterids</taxon>
        <taxon>campanulids</taxon>
        <taxon>Asterales</taxon>
        <taxon>Asteraceae</taxon>
        <taxon>Asteroideae</taxon>
        <taxon>Heliantheae alliance</taxon>
        <taxon>Eupatorieae</taxon>
        <taxon>Mikania</taxon>
    </lineage>
</organism>
<keyword evidence="1" id="KW-0472">Membrane</keyword>
<accession>A0A5N6LC40</accession>